<dbReference type="CDD" id="cd01647">
    <property type="entry name" value="RT_LTR"/>
    <property type="match status" value="1"/>
</dbReference>
<dbReference type="OrthoDB" id="1914663at2759"/>
<dbReference type="InterPro" id="IPR051320">
    <property type="entry name" value="Viral_Replic_Matur_Polypro"/>
</dbReference>
<keyword evidence="2" id="KW-1185">Reference proteome</keyword>
<dbReference type="GeneID" id="120107862"/>
<dbReference type="AlphaFoldDB" id="A0A8B8ZV96"/>
<accession>A0A8B8ZV96</accession>
<dbReference type="PANTHER" id="PTHR33064:SF37">
    <property type="entry name" value="RIBONUCLEASE H"/>
    <property type="match status" value="1"/>
</dbReference>
<evidence type="ECO:0000313" key="2">
    <source>
        <dbReference type="Proteomes" id="UP000228380"/>
    </source>
</evidence>
<proteinExistence type="predicted"/>
<dbReference type="Gene3D" id="3.30.70.270">
    <property type="match status" value="2"/>
</dbReference>
<feature type="domain" description="Reverse transcriptase" evidence="1">
    <location>
        <begin position="1"/>
        <end position="67"/>
    </location>
</feature>
<dbReference type="Proteomes" id="UP000228380">
    <property type="component" value="Unplaced"/>
</dbReference>
<dbReference type="PANTHER" id="PTHR33064">
    <property type="entry name" value="POL PROTEIN"/>
    <property type="match status" value="1"/>
</dbReference>
<dbReference type="InterPro" id="IPR043128">
    <property type="entry name" value="Rev_trsase/Diguanyl_cyclase"/>
</dbReference>
<dbReference type="SUPFAM" id="SSF56672">
    <property type="entry name" value="DNA/RNA polymerases"/>
    <property type="match status" value="1"/>
</dbReference>
<evidence type="ECO:0000259" key="1">
    <source>
        <dbReference type="PROSITE" id="PS50878"/>
    </source>
</evidence>
<evidence type="ECO:0000313" key="3">
    <source>
        <dbReference type="RefSeq" id="XP_038977292.1"/>
    </source>
</evidence>
<dbReference type="RefSeq" id="XP_038977292.1">
    <property type="nucleotide sequence ID" value="XM_039121364.1"/>
</dbReference>
<protein>
    <submittedName>
        <fullName evidence="3">Uncharacterized mitochondrial protein AtMg00860-like</fullName>
    </submittedName>
</protein>
<dbReference type="KEGG" id="pda:120107862"/>
<dbReference type="InterPro" id="IPR043502">
    <property type="entry name" value="DNA/RNA_pol_sf"/>
</dbReference>
<reference evidence="3" key="1">
    <citation type="submission" date="2025-08" db="UniProtKB">
        <authorList>
            <consortium name="RefSeq"/>
        </authorList>
    </citation>
    <scope>IDENTIFICATION</scope>
    <source>
        <tissue evidence="3">Young leaves</tissue>
    </source>
</reference>
<dbReference type="Pfam" id="PF00078">
    <property type="entry name" value="RVT_1"/>
    <property type="match status" value="1"/>
</dbReference>
<dbReference type="InterPro" id="IPR000477">
    <property type="entry name" value="RT_dom"/>
</dbReference>
<organism evidence="2 3">
    <name type="scientific">Phoenix dactylifera</name>
    <name type="common">Date palm</name>
    <dbReference type="NCBI Taxonomy" id="42345"/>
    <lineage>
        <taxon>Eukaryota</taxon>
        <taxon>Viridiplantae</taxon>
        <taxon>Streptophyta</taxon>
        <taxon>Embryophyta</taxon>
        <taxon>Tracheophyta</taxon>
        <taxon>Spermatophyta</taxon>
        <taxon>Magnoliopsida</taxon>
        <taxon>Liliopsida</taxon>
        <taxon>Arecaceae</taxon>
        <taxon>Coryphoideae</taxon>
        <taxon>Phoeniceae</taxon>
        <taxon>Phoenix</taxon>
    </lineage>
</organism>
<gene>
    <name evidence="3" type="primary">LOC120107862</name>
</gene>
<dbReference type="PROSITE" id="PS50878">
    <property type="entry name" value="RT_POL"/>
    <property type="match status" value="1"/>
</dbReference>
<dbReference type="FunFam" id="3.30.70.270:FF:000020">
    <property type="entry name" value="Transposon Tf2-6 polyprotein-like Protein"/>
    <property type="match status" value="1"/>
</dbReference>
<sequence length="173" mass="20046">MNQVFMPHLSKFVIVFFNDILIYSKTLEEHMRHLDLVLRTLEEYHFFIKPSKCAFVQTELDYLGHVVSGDGVRVDIRKIEVMTDWPLPKDISALRGFLGLTGYYRRFVKGYSLIAKPLMTMLKKDGFEWTPAARQAFEDLKRSMTQTLCLHYLTSASHSKFSPMQAMTGLARS</sequence>
<name>A0A8B8ZV96_PHODC</name>